<reference evidence="3 4" key="1">
    <citation type="journal article" date="2021" name="Microbiol. Resour. Announc.">
        <title>Complete Genome Sequences of Three Human Oral Treponema parvum Isolates.</title>
        <authorList>
            <person name="Zeng H."/>
            <person name="Watt R.M."/>
        </authorList>
    </citation>
    <scope>NUCLEOTIDE SEQUENCE [LARGE SCALE GENOMIC DNA]</scope>
    <source>
        <strain evidence="3 4">ATCC 700770</strain>
    </source>
</reference>
<feature type="signal peptide" evidence="1">
    <location>
        <begin position="1"/>
        <end position="22"/>
    </location>
</feature>
<gene>
    <name evidence="3" type="ORF">HRQ91_03070</name>
</gene>
<dbReference type="Gene3D" id="3.90.1580.10">
    <property type="entry name" value="paralog of FGE (formylglycine-generating enzyme)"/>
    <property type="match status" value="1"/>
</dbReference>
<dbReference type="EMBL" id="CP054142">
    <property type="protein sequence ID" value="QTQ13519.1"/>
    <property type="molecule type" value="Genomic_DNA"/>
</dbReference>
<dbReference type="PANTHER" id="PTHR23150">
    <property type="entry name" value="SULFATASE MODIFYING FACTOR 1, 2"/>
    <property type="match status" value="1"/>
</dbReference>
<dbReference type="GO" id="GO:0120147">
    <property type="term" value="F:formylglycine-generating oxidase activity"/>
    <property type="evidence" value="ECO:0007669"/>
    <property type="project" value="TreeGrafter"/>
</dbReference>
<feature type="chain" id="PRO_5037386816" evidence="1">
    <location>
        <begin position="23"/>
        <end position="353"/>
    </location>
</feature>
<dbReference type="InterPro" id="IPR005532">
    <property type="entry name" value="SUMF_dom"/>
</dbReference>
<dbReference type="InterPro" id="IPR016187">
    <property type="entry name" value="CTDL_fold"/>
</dbReference>
<accession>A0A975F2V3</accession>
<dbReference type="InterPro" id="IPR042095">
    <property type="entry name" value="SUMF_sf"/>
</dbReference>
<name>A0A975F2V3_9SPIR</name>
<evidence type="ECO:0000313" key="4">
    <source>
        <dbReference type="Proteomes" id="UP000671908"/>
    </source>
</evidence>
<proteinExistence type="predicted"/>
<dbReference type="PANTHER" id="PTHR23150:SF19">
    <property type="entry name" value="FORMYLGLYCINE-GENERATING ENZYME"/>
    <property type="match status" value="1"/>
</dbReference>
<dbReference type="SUPFAM" id="SSF56436">
    <property type="entry name" value="C-type lectin-like"/>
    <property type="match status" value="1"/>
</dbReference>
<dbReference type="RefSeq" id="WP_210120208.1">
    <property type="nucleotide sequence ID" value="NZ_CP054142.1"/>
</dbReference>
<organism evidence="3 4">
    <name type="scientific">Treponema parvum</name>
    <dbReference type="NCBI Taxonomy" id="138851"/>
    <lineage>
        <taxon>Bacteria</taxon>
        <taxon>Pseudomonadati</taxon>
        <taxon>Spirochaetota</taxon>
        <taxon>Spirochaetia</taxon>
        <taxon>Spirochaetales</taxon>
        <taxon>Treponemataceae</taxon>
        <taxon>Treponema</taxon>
    </lineage>
</organism>
<evidence type="ECO:0000259" key="2">
    <source>
        <dbReference type="Pfam" id="PF03781"/>
    </source>
</evidence>
<protein>
    <submittedName>
        <fullName evidence="3">SUMF1/EgtB/PvdO family nonheme iron enzyme</fullName>
    </submittedName>
</protein>
<evidence type="ECO:0000256" key="1">
    <source>
        <dbReference type="SAM" id="SignalP"/>
    </source>
</evidence>
<dbReference type="Proteomes" id="UP000671908">
    <property type="component" value="Chromosome"/>
</dbReference>
<feature type="domain" description="Sulfatase-modifying factor enzyme-like" evidence="2">
    <location>
        <begin position="54"/>
        <end position="325"/>
    </location>
</feature>
<dbReference type="KEGG" id="tpav:HRQ91_03070"/>
<evidence type="ECO:0000313" key="3">
    <source>
        <dbReference type="EMBL" id="QTQ13519.1"/>
    </source>
</evidence>
<keyword evidence="4" id="KW-1185">Reference proteome</keyword>
<dbReference type="InterPro" id="IPR051043">
    <property type="entry name" value="Sulfatase_Mod_Factor_Kinase"/>
</dbReference>
<dbReference type="AlphaFoldDB" id="A0A975F2V3"/>
<keyword evidence="1" id="KW-0732">Signal</keyword>
<sequence length="353" mass="39751">MKKLRAFFFTIILLFFPFLSEAQTNIFIQDFVQIDMVKLGPDANAVYDVYTIGDNTQSYTAVRWITPFLMNKYETCYELWYTVRIWAENNGYQFQNLGQEGSGGRRGQAPTEKKRFQPVTMISWHDAAVWCNALSEIYGKTPCYTYKGEVLRDSCDTAVLDLAQCGWEADGFRLPSEAEWEYAARRTQAGFQRGDSASGQIDRYGNNDESVLQNTVAWYDGNSDGTRTVGTAGTPFSPDALPVPGSGNANGSGLFDMSGNVLEFCWDWMDTYKDMSPGERAAGPEYGFERTARGGSWSPYTGFIFCGDRYSYDPNAIYNYLGFRFCSNAENTSKNLSENFSEPLERSLKLSGE</sequence>
<dbReference type="Pfam" id="PF03781">
    <property type="entry name" value="FGE-sulfatase"/>
    <property type="match status" value="1"/>
</dbReference>